<evidence type="ECO:0000313" key="2">
    <source>
        <dbReference type="Proteomes" id="UP000321947"/>
    </source>
</evidence>
<reference evidence="1 2" key="1">
    <citation type="submission" date="2019-08" db="EMBL/GenBank/DDBJ databases">
        <title>Draft genome sequences of two oriental melons (Cucumis melo L. var makuwa).</title>
        <authorList>
            <person name="Kwon S.-Y."/>
        </authorList>
    </citation>
    <scope>NUCLEOTIDE SEQUENCE [LARGE SCALE GENOMIC DNA]</scope>
    <source>
        <strain evidence="2">cv. Chang Bougi</strain>
        <tissue evidence="1">Leaf</tissue>
    </source>
</reference>
<accession>A0A5D3DSJ9</accession>
<gene>
    <name evidence="1" type="ORF">E5676_scaffold111G001390</name>
</gene>
<name>A0A5D3DSJ9_CUCMM</name>
<dbReference type="EMBL" id="SSTD01003515">
    <property type="protein sequence ID" value="TYK26210.1"/>
    <property type="molecule type" value="Genomic_DNA"/>
</dbReference>
<sequence>MHRISKVWSYVDHLAATTKLSLVGRASYYLVTIMVEFPSFLLTRHSACYLVERYTGLFSFTRKPTAATITDLSLSVAVCCAPTAPPEPPRSSAVTLEFWGFTTSTVGANSPLLGWIRVDVELNKDFSYSSGKGFLTTGPQTETGNVVTDM</sequence>
<evidence type="ECO:0000313" key="1">
    <source>
        <dbReference type="EMBL" id="TYK26210.1"/>
    </source>
</evidence>
<protein>
    <submittedName>
        <fullName evidence="1">Uncharacterized protein</fullName>
    </submittedName>
</protein>
<dbReference type="AlphaFoldDB" id="A0A5D3DSJ9"/>
<proteinExistence type="predicted"/>
<organism evidence="1 2">
    <name type="scientific">Cucumis melo var. makuwa</name>
    <name type="common">Oriental melon</name>
    <dbReference type="NCBI Taxonomy" id="1194695"/>
    <lineage>
        <taxon>Eukaryota</taxon>
        <taxon>Viridiplantae</taxon>
        <taxon>Streptophyta</taxon>
        <taxon>Embryophyta</taxon>
        <taxon>Tracheophyta</taxon>
        <taxon>Spermatophyta</taxon>
        <taxon>Magnoliopsida</taxon>
        <taxon>eudicotyledons</taxon>
        <taxon>Gunneridae</taxon>
        <taxon>Pentapetalae</taxon>
        <taxon>rosids</taxon>
        <taxon>fabids</taxon>
        <taxon>Cucurbitales</taxon>
        <taxon>Cucurbitaceae</taxon>
        <taxon>Benincaseae</taxon>
        <taxon>Cucumis</taxon>
    </lineage>
</organism>
<comment type="caution">
    <text evidence="1">The sequence shown here is derived from an EMBL/GenBank/DDBJ whole genome shotgun (WGS) entry which is preliminary data.</text>
</comment>
<dbReference type="Proteomes" id="UP000321947">
    <property type="component" value="Unassembled WGS sequence"/>
</dbReference>